<dbReference type="EMBL" id="JACBGI020000004">
    <property type="protein sequence ID" value="MBF6057559.1"/>
    <property type="molecule type" value="Genomic_DNA"/>
</dbReference>
<dbReference type="InterPro" id="IPR021829">
    <property type="entry name" value="DUF3419"/>
</dbReference>
<protein>
    <submittedName>
        <fullName evidence="1">BtaA family protein</fullName>
    </submittedName>
</protein>
<reference evidence="1 2" key="1">
    <citation type="submission" date="2020-11" db="EMBL/GenBank/DDBJ databases">
        <title>Sulfur oxidizing isolate from Hospital Hole Sinkhole.</title>
        <authorList>
            <person name="Scott K.M."/>
        </authorList>
    </citation>
    <scope>NUCLEOTIDE SEQUENCE [LARGE SCALE GENOMIC DNA]</scope>
    <source>
        <strain evidence="1 2">HH1</strain>
    </source>
</reference>
<evidence type="ECO:0000313" key="2">
    <source>
        <dbReference type="Proteomes" id="UP001193680"/>
    </source>
</evidence>
<name>A0ABS0BUS9_9GAMM</name>
<organism evidence="1 2">
    <name type="scientific">Thiomicrorhabdus heinhorstiae</name>
    <dbReference type="NCBI Taxonomy" id="2748010"/>
    <lineage>
        <taxon>Bacteria</taxon>
        <taxon>Pseudomonadati</taxon>
        <taxon>Pseudomonadota</taxon>
        <taxon>Gammaproteobacteria</taxon>
        <taxon>Thiotrichales</taxon>
        <taxon>Piscirickettsiaceae</taxon>
        <taxon>Thiomicrorhabdus</taxon>
    </lineage>
</organism>
<dbReference type="Proteomes" id="UP001193680">
    <property type="component" value="Unassembled WGS sequence"/>
</dbReference>
<dbReference type="PANTHER" id="PTHR47473">
    <property type="entry name" value="BTA1P"/>
    <property type="match status" value="1"/>
</dbReference>
<dbReference type="Pfam" id="PF11899">
    <property type="entry name" value="DUF3419"/>
    <property type="match status" value="1"/>
</dbReference>
<gene>
    <name evidence="1" type="ORF">H8792_004315</name>
</gene>
<evidence type="ECO:0000313" key="1">
    <source>
        <dbReference type="EMBL" id="MBF6057559.1"/>
    </source>
</evidence>
<dbReference type="PANTHER" id="PTHR47473:SF1">
    <property type="entry name" value="METHYLTRANSFERASE DOMAIN-CONTAINING PROTEIN"/>
    <property type="match status" value="1"/>
</dbReference>
<comment type="caution">
    <text evidence="1">The sequence shown here is derived from an EMBL/GenBank/DDBJ whole genome shotgun (WGS) entry which is preliminary data.</text>
</comment>
<dbReference type="RefSeq" id="WP_185977705.1">
    <property type="nucleotide sequence ID" value="NZ_JACBGI020000004.1"/>
</dbReference>
<accession>A0ABS0BUS9</accession>
<keyword evidence="2" id="KW-1185">Reference proteome</keyword>
<proteinExistence type="predicted"/>
<sequence>MQVASEVKTKNLLDKAVNNTGIFSRKGLLDRLFTAWFDRLVYPQIWEDPLVDIDALQLNEQSRIFTISSGGCNVLNYLSVQPASITVVDLNEAHIALIKLKLAALEHFPDFETFFDFFGRADLPKNLDRYQAYLRSHLDEKTRQYWESKEHPFSKKRIEFFTDGFYRHGLLGQFIGLIHWVSKRLGYDISKVMQARTKQEQESLFEQHVAPVFDTRLLKFLCNRSVVMYSLGIPPAQFEEMSKDSKDKSQGMHELLKERARRLACDYPLTENYFAWQAYGREYDTHHRKALPPYLQEQYFEILKQDHNRVHVSHQSMTERLKQMPANSLNAYLFLDAQDWMNEDQLAELWSEVNRTAMPNARVVFRTAGCTSPLEEKLPAELLASWNTDQDNNRRWTLQDRSAIYGGVFMYQKRA</sequence>